<gene>
    <name evidence="3" type="ORF">QNJ86_05035</name>
</gene>
<dbReference type="InterPro" id="IPR038157">
    <property type="entry name" value="FeoA_core_dom"/>
</dbReference>
<evidence type="ECO:0000256" key="1">
    <source>
        <dbReference type="ARBA" id="ARBA00023004"/>
    </source>
</evidence>
<evidence type="ECO:0000259" key="2">
    <source>
        <dbReference type="SMART" id="SM00899"/>
    </source>
</evidence>
<evidence type="ECO:0000313" key="3">
    <source>
        <dbReference type="EMBL" id="MDJ1650154.1"/>
    </source>
</evidence>
<feature type="domain" description="Ferrous iron transporter FeoA-like" evidence="2">
    <location>
        <begin position="30"/>
        <end position="100"/>
    </location>
</feature>
<protein>
    <submittedName>
        <fullName evidence="3">FeoA family protein</fullName>
    </submittedName>
</protein>
<dbReference type="SUPFAM" id="SSF50037">
    <property type="entry name" value="C-terminal domain of transcriptional repressors"/>
    <property type="match status" value="1"/>
</dbReference>
<evidence type="ECO:0000313" key="4">
    <source>
        <dbReference type="Proteomes" id="UP001232750"/>
    </source>
</evidence>
<dbReference type="Pfam" id="PF04023">
    <property type="entry name" value="FeoA"/>
    <property type="match status" value="1"/>
</dbReference>
<reference evidence="3 4" key="1">
    <citation type="submission" date="2023-05" db="EMBL/GenBank/DDBJ databases">
        <title>Gordonibacter KGMB12511T sp. nov., isolated from faeces of healthy Korean.</title>
        <authorList>
            <person name="Kim H.S."/>
            <person name="Kim J.-S."/>
            <person name="Suh M.K."/>
            <person name="Eom M.K."/>
            <person name="Do H.E."/>
            <person name="Lee J.-S."/>
        </authorList>
    </citation>
    <scope>NUCLEOTIDE SEQUENCE [LARGE SCALE GENOMIC DNA]</scope>
    <source>
        <strain evidence="3 4">KGMB12511</strain>
    </source>
</reference>
<dbReference type="PANTHER" id="PTHR43151">
    <property type="entry name" value="FEOA FAMILY PROTEIN"/>
    <property type="match status" value="1"/>
</dbReference>
<comment type="caution">
    <text evidence="3">The sequence shown here is derived from an EMBL/GenBank/DDBJ whole genome shotgun (WGS) entry which is preliminary data.</text>
</comment>
<dbReference type="EMBL" id="JASJEU010000009">
    <property type="protein sequence ID" value="MDJ1650154.1"/>
    <property type="molecule type" value="Genomic_DNA"/>
</dbReference>
<organism evidence="3 4">
    <name type="scientific">Gordonibacter faecis</name>
    <dbReference type="NCBI Taxonomy" id="3047475"/>
    <lineage>
        <taxon>Bacteria</taxon>
        <taxon>Bacillati</taxon>
        <taxon>Actinomycetota</taxon>
        <taxon>Coriobacteriia</taxon>
        <taxon>Eggerthellales</taxon>
        <taxon>Eggerthellaceae</taxon>
        <taxon>Gordonibacter</taxon>
    </lineage>
</organism>
<accession>A0ABT7DKU2</accession>
<keyword evidence="4" id="KW-1185">Reference proteome</keyword>
<keyword evidence="1" id="KW-0408">Iron</keyword>
<dbReference type="Proteomes" id="UP001232750">
    <property type="component" value="Unassembled WGS sequence"/>
</dbReference>
<dbReference type="RefSeq" id="WP_283831507.1">
    <property type="nucleotide sequence ID" value="NZ_JASJEU010000009.1"/>
</dbReference>
<dbReference type="PANTHER" id="PTHR43151:SF1">
    <property type="entry name" value="SSR2333 PROTEIN"/>
    <property type="match status" value="1"/>
</dbReference>
<dbReference type="InterPro" id="IPR007167">
    <property type="entry name" value="Fe-transptr_FeoA-like"/>
</dbReference>
<dbReference type="InterPro" id="IPR053184">
    <property type="entry name" value="FeoA-like"/>
</dbReference>
<proteinExistence type="predicted"/>
<sequence>MENATTMPVCSGASARAERAAAHSTAGCQMPLSFLGSGESAVIAKVRGRGDLHHHLETLGFVEGATVEVMSKAADDLIVQVKGTHVALSKQVASRILATTATPTPNPA</sequence>
<dbReference type="SMART" id="SM00899">
    <property type="entry name" value="FeoA"/>
    <property type="match status" value="1"/>
</dbReference>
<dbReference type="Gene3D" id="2.30.30.90">
    <property type="match status" value="1"/>
</dbReference>
<dbReference type="InterPro" id="IPR008988">
    <property type="entry name" value="Transcriptional_repressor_C"/>
</dbReference>
<name>A0ABT7DKU2_9ACTN</name>